<organism evidence="8 9">
    <name type="scientific">Mesorhabditis belari</name>
    <dbReference type="NCBI Taxonomy" id="2138241"/>
    <lineage>
        <taxon>Eukaryota</taxon>
        <taxon>Metazoa</taxon>
        <taxon>Ecdysozoa</taxon>
        <taxon>Nematoda</taxon>
        <taxon>Chromadorea</taxon>
        <taxon>Rhabditida</taxon>
        <taxon>Rhabditina</taxon>
        <taxon>Rhabditomorpha</taxon>
        <taxon>Rhabditoidea</taxon>
        <taxon>Rhabditidae</taxon>
        <taxon>Mesorhabditinae</taxon>
        <taxon>Mesorhabditis</taxon>
    </lineage>
</organism>
<keyword evidence="2" id="KW-0808">Transferase</keyword>
<evidence type="ECO:0000256" key="5">
    <source>
        <dbReference type="ARBA" id="ARBA00022840"/>
    </source>
</evidence>
<feature type="binding site" evidence="6">
    <location>
        <position position="45"/>
    </location>
    <ligand>
        <name>ATP</name>
        <dbReference type="ChEBI" id="CHEBI:30616"/>
    </ligand>
</feature>
<keyword evidence="1" id="KW-0723">Serine/threonine-protein kinase</keyword>
<dbReference type="Gene3D" id="1.10.510.10">
    <property type="entry name" value="Transferase(Phosphotransferase) domain 1"/>
    <property type="match status" value="1"/>
</dbReference>
<evidence type="ECO:0000259" key="7">
    <source>
        <dbReference type="PROSITE" id="PS50011"/>
    </source>
</evidence>
<reference evidence="9" key="1">
    <citation type="submission" date="2024-02" db="UniProtKB">
        <authorList>
            <consortium name="WormBaseParasite"/>
        </authorList>
    </citation>
    <scope>IDENTIFICATION</scope>
</reference>
<dbReference type="Pfam" id="PF00069">
    <property type="entry name" value="Pkinase"/>
    <property type="match status" value="1"/>
</dbReference>
<feature type="domain" description="Protein kinase" evidence="7">
    <location>
        <begin position="16"/>
        <end position="312"/>
    </location>
</feature>
<dbReference type="GO" id="GO:0004674">
    <property type="term" value="F:protein serine/threonine kinase activity"/>
    <property type="evidence" value="ECO:0007669"/>
    <property type="project" value="UniProtKB-KW"/>
</dbReference>
<dbReference type="InterPro" id="IPR047916">
    <property type="entry name" value="TTBK_Asator-like_STKc"/>
</dbReference>
<evidence type="ECO:0000256" key="6">
    <source>
        <dbReference type="PROSITE-ProRule" id="PRU10141"/>
    </source>
</evidence>
<keyword evidence="3 6" id="KW-0547">Nucleotide-binding</keyword>
<dbReference type="InterPro" id="IPR050235">
    <property type="entry name" value="CK1_Ser-Thr_kinase"/>
</dbReference>
<evidence type="ECO:0000256" key="1">
    <source>
        <dbReference type="ARBA" id="ARBA00022527"/>
    </source>
</evidence>
<dbReference type="FunFam" id="1.10.510.10:FF:000854">
    <property type="entry name" value="Protein CBG12201"/>
    <property type="match status" value="1"/>
</dbReference>
<evidence type="ECO:0000256" key="3">
    <source>
        <dbReference type="ARBA" id="ARBA00022741"/>
    </source>
</evidence>
<sequence length="312" mass="36172">MSELVQLKSGQKIDDWIVVKKLGEGAFGAVYEVKKEKEAKSYALKVEAKDDPIGMLKMELYVMMALKNTRKKARHFCELADKGMTFNFRYIVMTLVGKSIQELRANAPMKKFSMGTALSIGKLCLESIEDLHDVGILHRDIKPGNYAIGRKEQHELRRIFMLDFGMARKFVKKDGVLRNPRIKAGFRGTVKYAPLACHVQREQSRKDDIESWLYMVIEFTVGTLPWRNLTDPNDVGLFKKDCKGDRYKCLFGGCPRQYLEIFPILDRGKFFDTPEYEVIYGLLHDAIKTTHSTEYPYDWETEEWEKRVAEKK</sequence>
<keyword evidence="4" id="KW-0418">Kinase</keyword>
<dbReference type="CDD" id="cd14017">
    <property type="entry name" value="STKc_TTBK"/>
    <property type="match status" value="1"/>
</dbReference>
<dbReference type="AlphaFoldDB" id="A0AAF3FEH5"/>
<dbReference type="InterPro" id="IPR000719">
    <property type="entry name" value="Prot_kinase_dom"/>
</dbReference>
<evidence type="ECO:0000313" key="9">
    <source>
        <dbReference type="WBParaSite" id="MBELARI_LOCUS5275"/>
    </source>
</evidence>
<evidence type="ECO:0000313" key="8">
    <source>
        <dbReference type="Proteomes" id="UP000887575"/>
    </source>
</evidence>
<evidence type="ECO:0000256" key="2">
    <source>
        <dbReference type="ARBA" id="ARBA00022679"/>
    </source>
</evidence>
<dbReference type="InterPro" id="IPR017441">
    <property type="entry name" value="Protein_kinase_ATP_BS"/>
</dbReference>
<keyword evidence="8" id="KW-1185">Reference proteome</keyword>
<keyword evidence="5 6" id="KW-0067">ATP-binding</keyword>
<dbReference type="Proteomes" id="UP000887575">
    <property type="component" value="Unassembled WGS sequence"/>
</dbReference>
<name>A0AAF3FEH5_9BILA</name>
<evidence type="ECO:0000256" key="4">
    <source>
        <dbReference type="ARBA" id="ARBA00022777"/>
    </source>
</evidence>
<dbReference type="PROSITE" id="PS50011">
    <property type="entry name" value="PROTEIN_KINASE_DOM"/>
    <property type="match status" value="1"/>
</dbReference>
<dbReference type="SUPFAM" id="SSF56112">
    <property type="entry name" value="Protein kinase-like (PK-like)"/>
    <property type="match status" value="1"/>
</dbReference>
<dbReference type="WBParaSite" id="MBELARI_LOCUS5275">
    <property type="protein sequence ID" value="MBELARI_LOCUS5275"/>
    <property type="gene ID" value="MBELARI_LOCUS5275"/>
</dbReference>
<dbReference type="PANTHER" id="PTHR11909">
    <property type="entry name" value="CASEIN KINASE-RELATED"/>
    <property type="match status" value="1"/>
</dbReference>
<protein>
    <submittedName>
        <fullName evidence="9">Protein kinase domain-containing protein</fullName>
    </submittedName>
</protein>
<accession>A0AAF3FEH5</accession>
<proteinExistence type="predicted"/>
<dbReference type="GO" id="GO:0005524">
    <property type="term" value="F:ATP binding"/>
    <property type="evidence" value="ECO:0007669"/>
    <property type="project" value="UniProtKB-UniRule"/>
</dbReference>
<dbReference type="PROSITE" id="PS00107">
    <property type="entry name" value="PROTEIN_KINASE_ATP"/>
    <property type="match status" value="1"/>
</dbReference>
<dbReference type="InterPro" id="IPR011009">
    <property type="entry name" value="Kinase-like_dom_sf"/>
</dbReference>
<dbReference type="SMART" id="SM00220">
    <property type="entry name" value="S_TKc"/>
    <property type="match status" value="1"/>
</dbReference>